<keyword evidence="6" id="KW-1185">Reference proteome</keyword>
<evidence type="ECO:0000256" key="2">
    <source>
        <dbReference type="ARBA" id="ARBA00023125"/>
    </source>
</evidence>
<keyword evidence="1" id="KW-0805">Transcription regulation</keyword>
<organism evidence="5 6">
    <name type="scientific">Dyella jejuensis</name>
    <dbReference type="NCBI Taxonomy" id="1432009"/>
    <lineage>
        <taxon>Bacteria</taxon>
        <taxon>Pseudomonadati</taxon>
        <taxon>Pseudomonadota</taxon>
        <taxon>Gammaproteobacteria</taxon>
        <taxon>Lysobacterales</taxon>
        <taxon>Rhodanobacteraceae</taxon>
        <taxon>Dyella</taxon>
    </lineage>
</organism>
<dbReference type="InterPro" id="IPR036388">
    <property type="entry name" value="WH-like_DNA-bd_sf"/>
</dbReference>
<evidence type="ECO:0000313" key="5">
    <source>
        <dbReference type="EMBL" id="MFK2901556.1"/>
    </source>
</evidence>
<protein>
    <submittedName>
        <fullName evidence="5">Winged helix-turn-helix transcriptional regulator</fullName>
    </submittedName>
</protein>
<dbReference type="RefSeq" id="WP_404548340.1">
    <property type="nucleotide sequence ID" value="NZ_JADIKJ010000015.1"/>
</dbReference>
<dbReference type="SMART" id="SM00418">
    <property type="entry name" value="HTH_ARSR"/>
    <property type="match status" value="1"/>
</dbReference>
<comment type="caution">
    <text evidence="5">The sequence shown here is derived from an EMBL/GenBank/DDBJ whole genome shotgun (WGS) entry which is preliminary data.</text>
</comment>
<dbReference type="PANTHER" id="PTHR33154:SF32">
    <property type="entry name" value="TRANSCRIPTIONAL REGULATORY PROTEIN"/>
    <property type="match status" value="1"/>
</dbReference>
<name>A0ABW8JMT2_9GAMM</name>
<evidence type="ECO:0000259" key="4">
    <source>
        <dbReference type="PROSITE" id="PS50987"/>
    </source>
</evidence>
<evidence type="ECO:0000256" key="3">
    <source>
        <dbReference type="ARBA" id="ARBA00023163"/>
    </source>
</evidence>
<dbReference type="Proteomes" id="UP001620461">
    <property type="component" value="Unassembled WGS sequence"/>
</dbReference>
<dbReference type="PANTHER" id="PTHR33154">
    <property type="entry name" value="TRANSCRIPTIONAL REGULATOR, ARSR FAMILY"/>
    <property type="match status" value="1"/>
</dbReference>
<dbReference type="EMBL" id="JADIKJ010000015">
    <property type="protein sequence ID" value="MFK2901556.1"/>
    <property type="molecule type" value="Genomic_DNA"/>
</dbReference>
<keyword evidence="2" id="KW-0238">DNA-binding</keyword>
<dbReference type="InterPro" id="IPR036390">
    <property type="entry name" value="WH_DNA-bd_sf"/>
</dbReference>
<evidence type="ECO:0000313" key="6">
    <source>
        <dbReference type="Proteomes" id="UP001620461"/>
    </source>
</evidence>
<feature type="domain" description="HTH arsR-type" evidence="4">
    <location>
        <begin position="6"/>
        <end position="109"/>
    </location>
</feature>
<reference evidence="5 6" key="1">
    <citation type="submission" date="2020-10" db="EMBL/GenBank/DDBJ databases">
        <title>Phylogeny of dyella-like bacteria.</title>
        <authorList>
            <person name="Fu J."/>
        </authorList>
    </citation>
    <scope>NUCLEOTIDE SEQUENCE [LARGE SCALE GENOMIC DNA]</scope>
    <source>
        <strain evidence="5 6">JP1</strain>
    </source>
</reference>
<dbReference type="InterPro" id="IPR051081">
    <property type="entry name" value="HTH_MetalResp_TranReg"/>
</dbReference>
<proteinExistence type="predicted"/>
<keyword evidence="3" id="KW-0804">Transcription</keyword>
<evidence type="ECO:0000256" key="1">
    <source>
        <dbReference type="ARBA" id="ARBA00023015"/>
    </source>
</evidence>
<dbReference type="PROSITE" id="PS50987">
    <property type="entry name" value="HTH_ARSR_2"/>
    <property type="match status" value="1"/>
</dbReference>
<dbReference type="InterPro" id="IPR001845">
    <property type="entry name" value="HTH_ArsR_DNA-bd_dom"/>
</dbReference>
<gene>
    <name evidence="5" type="ORF">ISP15_14535</name>
</gene>
<sequence length="109" mass="12166">MNKKKLAPLVGQLEAVKALASDKRLLILHYLKDPVAHFPPQVDGDLVEDGVCADFIRDKLGISAATATQHLKVLSHAGLIRGKRVKQWVFYKRREDVIDVVRNELAEGL</sequence>
<dbReference type="InterPro" id="IPR011991">
    <property type="entry name" value="ArsR-like_HTH"/>
</dbReference>
<dbReference type="Gene3D" id="1.10.10.10">
    <property type="entry name" value="Winged helix-like DNA-binding domain superfamily/Winged helix DNA-binding domain"/>
    <property type="match status" value="1"/>
</dbReference>
<dbReference type="SUPFAM" id="SSF46785">
    <property type="entry name" value="Winged helix' DNA-binding domain"/>
    <property type="match status" value="1"/>
</dbReference>
<dbReference type="CDD" id="cd00090">
    <property type="entry name" value="HTH_ARSR"/>
    <property type="match status" value="1"/>
</dbReference>
<accession>A0ABW8JMT2</accession>